<evidence type="ECO:0000313" key="1">
    <source>
        <dbReference type="EMBL" id="OGC82472.1"/>
    </source>
</evidence>
<dbReference type="AlphaFoldDB" id="A0A1F4XL78"/>
<name>A0A1F4XL78_9BACT</name>
<protein>
    <submittedName>
        <fullName evidence="1">Uncharacterized protein</fullName>
    </submittedName>
</protein>
<proteinExistence type="predicted"/>
<comment type="caution">
    <text evidence="1">The sequence shown here is derived from an EMBL/GenBank/DDBJ whole genome shotgun (WGS) entry which is preliminary data.</text>
</comment>
<gene>
    <name evidence="1" type="ORF">A2V81_00205</name>
</gene>
<evidence type="ECO:0000313" key="2">
    <source>
        <dbReference type="Proteomes" id="UP000177614"/>
    </source>
</evidence>
<dbReference type="EMBL" id="MEWR01000006">
    <property type="protein sequence ID" value="OGC82472.1"/>
    <property type="molecule type" value="Genomic_DNA"/>
</dbReference>
<sequence length="133" mass="15609">MTMTHRPSNDAEHFGAPQASISSVEELKLEREWGNFLLHLHREMVGLVWEKKEASLPLREISPTIVFIYEAERMLFPEPKVSPKNLKYWEKAVEGHEKLMDGLLKENQEISQYIFLIKQRLAKLKPHIVKFLT</sequence>
<reference evidence="1 2" key="1">
    <citation type="journal article" date="2016" name="Nat. Commun.">
        <title>Thousands of microbial genomes shed light on interconnected biogeochemical processes in an aquifer system.</title>
        <authorList>
            <person name="Anantharaman K."/>
            <person name="Brown C.T."/>
            <person name="Hug L.A."/>
            <person name="Sharon I."/>
            <person name="Castelle C.J."/>
            <person name="Probst A.J."/>
            <person name="Thomas B.C."/>
            <person name="Singh A."/>
            <person name="Wilkins M.J."/>
            <person name="Karaoz U."/>
            <person name="Brodie E.L."/>
            <person name="Williams K.H."/>
            <person name="Hubbard S.S."/>
            <person name="Banfield J.F."/>
        </authorList>
    </citation>
    <scope>NUCLEOTIDE SEQUENCE [LARGE SCALE GENOMIC DNA]</scope>
</reference>
<dbReference type="STRING" id="1817814.A2V81_00205"/>
<organism evidence="1 2">
    <name type="scientific">Candidatus Abawacabacteria bacterium RBG_16_42_10</name>
    <dbReference type="NCBI Taxonomy" id="1817814"/>
    <lineage>
        <taxon>Bacteria</taxon>
        <taxon>Candidatus Abawacaibacteriota</taxon>
    </lineage>
</organism>
<dbReference type="Proteomes" id="UP000177614">
    <property type="component" value="Unassembled WGS sequence"/>
</dbReference>
<accession>A0A1F4XL78</accession>